<accession>A0ABY2JDD0</accession>
<proteinExistence type="predicted"/>
<dbReference type="Gene3D" id="3.50.50.60">
    <property type="entry name" value="FAD/NAD(P)-binding domain"/>
    <property type="match status" value="1"/>
</dbReference>
<gene>
    <name evidence="2" type="ORF">E3T25_07435</name>
</gene>
<dbReference type="PANTHER" id="PTHR10742">
    <property type="entry name" value="FLAVIN MONOAMINE OXIDASE"/>
    <property type="match status" value="1"/>
</dbReference>
<dbReference type="InterPro" id="IPR002937">
    <property type="entry name" value="Amino_oxidase"/>
</dbReference>
<dbReference type="InterPro" id="IPR036188">
    <property type="entry name" value="FAD/NAD-bd_sf"/>
</dbReference>
<dbReference type="EMBL" id="SOGO01000022">
    <property type="protein sequence ID" value="TFD03149.1"/>
    <property type="molecule type" value="Genomic_DNA"/>
</dbReference>
<sequence>MKVIIVGAGLAGLTAAWKLRQLGHDPVVLEARNRVGGRTWSETLGNGQVTERGGEYIFPTESAIRRLSAEVEVPILTHNVRYARRTVNGSHLSLSELNAVGGRLIRTLERMLADGVTKISVDTVFKETIGSGFHGHPAYRRIATSLAGDPELISAEAALMHESSADGGYIEDGGRFLRGNQSLASELARSLGPAIRLESPITAIDQSSSGIQVNLRDGSTVDGDAAVLAVPLPILRTLNLGFTLPATQRAALDHRSMGTAAKLGVPLSAVDDDTALQSADHAWWSWRSMSVDGENRVPALSCFAGGSRTLKSLDTANGPQRWVAELKKMRPELDIDGDVLLTDWTNDEWTLGSYSAPSLEWRPEDTTAFDSAAGLVAIAGEHTGLQQSLNGAVVSGFRAARAILAVANETQDL</sequence>
<dbReference type="InterPro" id="IPR050281">
    <property type="entry name" value="Flavin_monoamine_oxidase"/>
</dbReference>
<evidence type="ECO:0000313" key="2">
    <source>
        <dbReference type="EMBL" id="TFD03149.1"/>
    </source>
</evidence>
<dbReference type="SUPFAM" id="SSF51905">
    <property type="entry name" value="FAD/NAD(P)-binding domain"/>
    <property type="match status" value="1"/>
</dbReference>
<reference evidence="2 3" key="1">
    <citation type="submission" date="2019-03" db="EMBL/GenBank/DDBJ databases">
        <title>Genomics of glacier-inhabiting Cryobacterium strains.</title>
        <authorList>
            <person name="Liu Q."/>
            <person name="Xin Y.-H."/>
        </authorList>
    </citation>
    <scope>NUCLEOTIDE SEQUENCE [LARGE SCALE GENOMIC DNA]</scope>
    <source>
        <strain evidence="2 3">TMT2-16</strain>
    </source>
</reference>
<evidence type="ECO:0000313" key="3">
    <source>
        <dbReference type="Proteomes" id="UP000297851"/>
    </source>
</evidence>
<feature type="domain" description="Amine oxidase" evidence="1">
    <location>
        <begin position="10"/>
        <end position="404"/>
    </location>
</feature>
<dbReference type="PANTHER" id="PTHR10742:SF410">
    <property type="entry name" value="LYSINE-SPECIFIC HISTONE DEMETHYLASE 2"/>
    <property type="match status" value="1"/>
</dbReference>
<dbReference type="RefSeq" id="WP_134373411.1">
    <property type="nucleotide sequence ID" value="NZ_SOGO01000022.1"/>
</dbReference>
<dbReference type="SUPFAM" id="SSF54373">
    <property type="entry name" value="FAD-linked reductases, C-terminal domain"/>
    <property type="match status" value="1"/>
</dbReference>
<dbReference type="Pfam" id="PF01593">
    <property type="entry name" value="Amino_oxidase"/>
    <property type="match status" value="1"/>
</dbReference>
<dbReference type="Proteomes" id="UP000297851">
    <property type="component" value="Unassembled WGS sequence"/>
</dbReference>
<keyword evidence="3" id="KW-1185">Reference proteome</keyword>
<organism evidence="2 3">
    <name type="scientific">Cryobacterium sandaracinum</name>
    <dbReference type="NCBI Taxonomy" id="1259247"/>
    <lineage>
        <taxon>Bacteria</taxon>
        <taxon>Bacillati</taxon>
        <taxon>Actinomycetota</taxon>
        <taxon>Actinomycetes</taxon>
        <taxon>Micrococcales</taxon>
        <taxon>Microbacteriaceae</taxon>
        <taxon>Cryobacterium</taxon>
    </lineage>
</organism>
<evidence type="ECO:0000259" key="1">
    <source>
        <dbReference type="Pfam" id="PF01593"/>
    </source>
</evidence>
<protein>
    <submittedName>
        <fullName evidence="2">FAD-dependent oxidoreductase</fullName>
    </submittedName>
</protein>
<comment type="caution">
    <text evidence="2">The sequence shown here is derived from an EMBL/GenBank/DDBJ whole genome shotgun (WGS) entry which is preliminary data.</text>
</comment>
<name>A0ABY2JDD0_9MICO</name>